<organism evidence="1 2">
    <name type="scientific">Marinomonas phaeophyticola</name>
    <dbReference type="NCBI Taxonomy" id="3004091"/>
    <lineage>
        <taxon>Bacteria</taxon>
        <taxon>Pseudomonadati</taxon>
        <taxon>Pseudomonadota</taxon>
        <taxon>Gammaproteobacteria</taxon>
        <taxon>Oceanospirillales</taxon>
        <taxon>Oceanospirillaceae</taxon>
        <taxon>Marinomonas</taxon>
    </lineage>
</organism>
<dbReference type="SUPFAM" id="SSF50475">
    <property type="entry name" value="FMN-binding split barrel"/>
    <property type="match status" value="1"/>
</dbReference>
<dbReference type="InterPro" id="IPR007396">
    <property type="entry name" value="TR_PAI2-type"/>
</dbReference>
<dbReference type="InterPro" id="IPR012349">
    <property type="entry name" value="Split_barrel_FMN-bd"/>
</dbReference>
<dbReference type="PIRSF" id="PIRSF010372">
    <property type="entry name" value="PaiB"/>
    <property type="match status" value="1"/>
</dbReference>
<proteinExistence type="predicted"/>
<name>A0ABT4JWG8_9GAMM</name>
<dbReference type="RefSeq" id="WP_269126271.1">
    <property type="nucleotide sequence ID" value="NZ_JAPUBN010000018.1"/>
</dbReference>
<dbReference type="Pfam" id="PF04299">
    <property type="entry name" value="FMN_bind_2"/>
    <property type="match status" value="1"/>
</dbReference>
<dbReference type="PANTHER" id="PTHR35802">
    <property type="entry name" value="PROTEASE SYNTHASE AND SPORULATION PROTEIN PAI 2"/>
    <property type="match status" value="1"/>
</dbReference>
<evidence type="ECO:0000313" key="2">
    <source>
        <dbReference type="Proteomes" id="UP001149719"/>
    </source>
</evidence>
<dbReference type="Gene3D" id="2.30.110.10">
    <property type="entry name" value="Electron Transport, Fmn-binding Protein, Chain A"/>
    <property type="match status" value="1"/>
</dbReference>
<protein>
    <submittedName>
        <fullName evidence="1">FMN-binding negative transcriptional regulator</fullName>
    </submittedName>
</protein>
<dbReference type="EMBL" id="JAPUBN010000018">
    <property type="protein sequence ID" value="MCZ2722561.1"/>
    <property type="molecule type" value="Genomic_DNA"/>
</dbReference>
<reference evidence="1" key="1">
    <citation type="submission" date="2022-12" db="EMBL/GenBank/DDBJ databases">
        <title>Marinomonas 15G1-11 sp. nov, isolated from marine algae.</title>
        <authorList>
            <person name="Butt M."/>
            <person name="Choi D.G."/>
            <person name="Kim J.M."/>
            <person name="Lee J.K."/>
            <person name="Baek J.H."/>
            <person name="Jeon C.O."/>
        </authorList>
    </citation>
    <scope>NUCLEOTIDE SEQUENCE</scope>
    <source>
        <strain evidence="1">15G1-11</strain>
    </source>
</reference>
<keyword evidence="2" id="KW-1185">Reference proteome</keyword>
<dbReference type="Proteomes" id="UP001149719">
    <property type="component" value="Unassembled WGS sequence"/>
</dbReference>
<sequence length="204" mass="23381">MYIPSKFQVTDLEEVHRFIERYGFGIILSDSLEGTHLPFILEKNEGEFGTLYCHFARANPHWQILAEKMTLVVFHGPHAYISPTWYQGKPNVPTWNYTAVHVYGRLSVLAEADVVGVMEKTVKKYEPEVWSDQAVMPEEYREKLQKAIVACKITLTKVEAQYKLGQHRKTEDQQGVTDALSRLSDIDSIALYGFMQQQQIGLGK</sequence>
<evidence type="ECO:0000313" key="1">
    <source>
        <dbReference type="EMBL" id="MCZ2722561.1"/>
    </source>
</evidence>
<accession>A0ABT4JWG8</accession>
<gene>
    <name evidence="1" type="ORF">O1D97_13320</name>
</gene>
<comment type="caution">
    <text evidence="1">The sequence shown here is derived from an EMBL/GenBank/DDBJ whole genome shotgun (WGS) entry which is preliminary data.</text>
</comment>
<dbReference type="PANTHER" id="PTHR35802:SF1">
    <property type="entry name" value="PROTEASE SYNTHASE AND SPORULATION PROTEIN PAI 2"/>
    <property type="match status" value="1"/>
</dbReference>